<keyword evidence="3" id="KW-1185">Reference proteome</keyword>
<evidence type="ECO:0000313" key="3">
    <source>
        <dbReference type="Proteomes" id="UP000295334"/>
    </source>
</evidence>
<comment type="caution">
    <text evidence="2">The sequence shown here is derived from an EMBL/GenBank/DDBJ whole genome shotgun (WGS) entry which is preliminary data.</text>
</comment>
<organism evidence="2 3">
    <name type="scientific">Flaviaesturariibacter flavus</name>
    <dbReference type="NCBI Taxonomy" id="2502780"/>
    <lineage>
        <taxon>Bacteria</taxon>
        <taxon>Pseudomonadati</taxon>
        <taxon>Bacteroidota</taxon>
        <taxon>Chitinophagia</taxon>
        <taxon>Chitinophagales</taxon>
        <taxon>Chitinophagaceae</taxon>
        <taxon>Flaviaestuariibacter</taxon>
    </lineage>
</organism>
<sequence length="128" mass="15007">MQFDFDATMKEAPDAELIRIVITNRHEYQEAAVSAARRELERRNLEPEALARIRRRHERDNHRKAYLAAVPLELHWKLLAFLLPGAFQFFIAGSFKMNGYDRKAAEVGRWTLYGLFFYVGIFLLYASL</sequence>
<reference evidence="2 3" key="1">
    <citation type="submission" date="2019-03" db="EMBL/GenBank/DDBJ databases">
        <authorList>
            <person name="Kim M.K.M."/>
        </authorList>
    </citation>
    <scope>NUCLEOTIDE SEQUENCE [LARGE SCALE GENOMIC DNA]</scope>
    <source>
        <strain evidence="2 3">17J68-12</strain>
    </source>
</reference>
<proteinExistence type="predicted"/>
<feature type="transmembrane region" description="Helical" evidence="1">
    <location>
        <begin position="74"/>
        <end position="95"/>
    </location>
</feature>
<feature type="transmembrane region" description="Helical" evidence="1">
    <location>
        <begin position="107"/>
        <end position="126"/>
    </location>
</feature>
<dbReference type="RefSeq" id="WP_131448512.1">
    <property type="nucleotide sequence ID" value="NZ_SJZI01000019.1"/>
</dbReference>
<gene>
    <name evidence="2" type="ORF">EPD60_07690</name>
</gene>
<keyword evidence="1" id="KW-0812">Transmembrane</keyword>
<dbReference type="OrthoDB" id="1164913at2"/>
<protein>
    <submittedName>
        <fullName evidence="2">Uncharacterized protein</fullName>
    </submittedName>
</protein>
<accession>A0A4R1BFD0</accession>
<name>A0A4R1BFD0_9BACT</name>
<dbReference type="AlphaFoldDB" id="A0A4R1BFD0"/>
<dbReference type="EMBL" id="SJZI01000019">
    <property type="protein sequence ID" value="TCJ15833.1"/>
    <property type="molecule type" value="Genomic_DNA"/>
</dbReference>
<evidence type="ECO:0000313" key="2">
    <source>
        <dbReference type="EMBL" id="TCJ15833.1"/>
    </source>
</evidence>
<keyword evidence="1" id="KW-1133">Transmembrane helix</keyword>
<dbReference type="Proteomes" id="UP000295334">
    <property type="component" value="Unassembled WGS sequence"/>
</dbReference>
<keyword evidence="1" id="KW-0472">Membrane</keyword>
<evidence type="ECO:0000256" key="1">
    <source>
        <dbReference type="SAM" id="Phobius"/>
    </source>
</evidence>